<reference evidence="1" key="1">
    <citation type="submission" date="2014-11" db="EMBL/GenBank/DDBJ databases">
        <authorList>
            <person name="Amaro Gonzalez C."/>
        </authorList>
    </citation>
    <scope>NUCLEOTIDE SEQUENCE</scope>
</reference>
<protein>
    <submittedName>
        <fullName evidence="1">Uncharacterized protein</fullName>
    </submittedName>
</protein>
<sequence>MFEFSCSTPTDDIFIVIQPNFNLRRTL</sequence>
<accession>A0A0E9QUR1</accession>
<proteinExistence type="predicted"/>
<dbReference type="AlphaFoldDB" id="A0A0E9QUR1"/>
<evidence type="ECO:0000313" key="1">
    <source>
        <dbReference type="EMBL" id="JAH20701.1"/>
    </source>
</evidence>
<dbReference type="EMBL" id="GBXM01087876">
    <property type="protein sequence ID" value="JAH20701.1"/>
    <property type="molecule type" value="Transcribed_RNA"/>
</dbReference>
<organism evidence="1">
    <name type="scientific">Anguilla anguilla</name>
    <name type="common">European freshwater eel</name>
    <name type="synonym">Muraena anguilla</name>
    <dbReference type="NCBI Taxonomy" id="7936"/>
    <lineage>
        <taxon>Eukaryota</taxon>
        <taxon>Metazoa</taxon>
        <taxon>Chordata</taxon>
        <taxon>Craniata</taxon>
        <taxon>Vertebrata</taxon>
        <taxon>Euteleostomi</taxon>
        <taxon>Actinopterygii</taxon>
        <taxon>Neopterygii</taxon>
        <taxon>Teleostei</taxon>
        <taxon>Anguilliformes</taxon>
        <taxon>Anguillidae</taxon>
        <taxon>Anguilla</taxon>
    </lineage>
</organism>
<name>A0A0E9QUR1_ANGAN</name>
<reference evidence="1" key="2">
    <citation type="journal article" date="2015" name="Fish Shellfish Immunol.">
        <title>Early steps in the European eel (Anguilla anguilla)-Vibrio vulnificus interaction in the gills: Role of the RtxA13 toxin.</title>
        <authorList>
            <person name="Callol A."/>
            <person name="Pajuelo D."/>
            <person name="Ebbesson L."/>
            <person name="Teles M."/>
            <person name="MacKenzie S."/>
            <person name="Amaro C."/>
        </authorList>
    </citation>
    <scope>NUCLEOTIDE SEQUENCE</scope>
</reference>